<proteinExistence type="predicted"/>
<protein>
    <submittedName>
        <fullName evidence="9">MFS transporter</fullName>
    </submittedName>
</protein>
<feature type="transmembrane region" description="Helical" evidence="7">
    <location>
        <begin position="112"/>
        <end position="133"/>
    </location>
</feature>
<dbReference type="InterPro" id="IPR036259">
    <property type="entry name" value="MFS_trans_sf"/>
</dbReference>
<dbReference type="Gene3D" id="1.20.1250.20">
    <property type="entry name" value="MFS general substrate transporter like domains"/>
    <property type="match status" value="2"/>
</dbReference>
<dbReference type="InterPro" id="IPR020846">
    <property type="entry name" value="MFS_dom"/>
</dbReference>
<dbReference type="AlphaFoldDB" id="A0A7U0RNA2"/>
<evidence type="ECO:0000256" key="3">
    <source>
        <dbReference type="ARBA" id="ARBA00022475"/>
    </source>
</evidence>
<keyword evidence="3" id="KW-1003">Cell membrane</keyword>
<evidence type="ECO:0000256" key="6">
    <source>
        <dbReference type="ARBA" id="ARBA00023136"/>
    </source>
</evidence>
<dbReference type="SUPFAM" id="SSF103473">
    <property type="entry name" value="MFS general substrate transporter"/>
    <property type="match status" value="1"/>
</dbReference>
<evidence type="ECO:0000259" key="8">
    <source>
        <dbReference type="PROSITE" id="PS50850"/>
    </source>
</evidence>
<feature type="transmembrane region" description="Helical" evidence="7">
    <location>
        <begin position="346"/>
        <end position="366"/>
    </location>
</feature>
<dbReference type="GO" id="GO:0022857">
    <property type="term" value="F:transmembrane transporter activity"/>
    <property type="evidence" value="ECO:0007669"/>
    <property type="project" value="InterPro"/>
</dbReference>
<feature type="transmembrane region" description="Helical" evidence="7">
    <location>
        <begin position="372"/>
        <end position="394"/>
    </location>
</feature>
<evidence type="ECO:0000313" key="9">
    <source>
        <dbReference type="EMBL" id="QQX53431.1"/>
    </source>
</evidence>
<dbReference type="InterPro" id="IPR011701">
    <property type="entry name" value="MFS"/>
</dbReference>
<dbReference type="RefSeq" id="WP_207977842.1">
    <property type="nucleotide sequence ID" value="NZ_CP068391.1"/>
</dbReference>
<evidence type="ECO:0000256" key="1">
    <source>
        <dbReference type="ARBA" id="ARBA00004651"/>
    </source>
</evidence>
<evidence type="ECO:0000313" key="10">
    <source>
        <dbReference type="Proteomes" id="UP000596176"/>
    </source>
</evidence>
<feature type="domain" description="Major facilitator superfamily (MFS) profile" evidence="8">
    <location>
        <begin position="21"/>
        <end position="401"/>
    </location>
</feature>
<feature type="transmembrane region" description="Helical" evidence="7">
    <location>
        <begin position="21"/>
        <end position="44"/>
    </location>
</feature>
<feature type="transmembrane region" description="Helical" evidence="7">
    <location>
        <begin position="145"/>
        <end position="168"/>
    </location>
</feature>
<keyword evidence="2" id="KW-0813">Transport</keyword>
<dbReference type="Pfam" id="PF07690">
    <property type="entry name" value="MFS_1"/>
    <property type="match status" value="1"/>
</dbReference>
<feature type="transmembrane region" description="Helical" evidence="7">
    <location>
        <begin position="221"/>
        <end position="245"/>
    </location>
</feature>
<comment type="subcellular location">
    <subcellularLocation>
        <location evidence="1">Cell membrane</location>
        <topology evidence="1">Multi-pass membrane protein</topology>
    </subcellularLocation>
</comment>
<organism evidence="9 10">
    <name type="scientific">Serratia proteamaculans</name>
    <dbReference type="NCBI Taxonomy" id="28151"/>
    <lineage>
        <taxon>Bacteria</taxon>
        <taxon>Pseudomonadati</taxon>
        <taxon>Pseudomonadota</taxon>
        <taxon>Gammaproteobacteria</taxon>
        <taxon>Enterobacterales</taxon>
        <taxon>Yersiniaceae</taxon>
        <taxon>Serratia</taxon>
    </lineage>
</organism>
<dbReference type="GO" id="GO:0005886">
    <property type="term" value="C:plasma membrane"/>
    <property type="evidence" value="ECO:0007669"/>
    <property type="project" value="UniProtKB-SubCell"/>
</dbReference>
<dbReference type="CDD" id="cd06174">
    <property type="entry name" value="MFS"/>
    <property type="match status" value="1"/>
</dbReference>
<dbReference type="PANTHER" id="PTHR42718:SF46">
    <property type="entry name" value="BLR6921 PROTEIN"/>
    <property type="match status" value="1"/>
</dbReference>
<keyword evidence="5 7" id="KW-1133">Transmembrane helix</keyword>
<dbReference type="Proteomes" id="UP000596176">
    <property type="component" value="Chromosome"/>
</dbReference>
<dbReference type="PROSITE" id="PS50850">
    <property type="entry name" value="MFS"/>
    <property type="match status" value="1"/>
</dbReference>
<evidence type="ECO:0000256" key="7">
    <source>
        <dbReference type="SAM" id="Phobius"/>
    </source>
</evidence>
<evidence type="ECO:0000256" key="2">
    <source>
        <dbReference type="ARBA" id="ARBA00022448"/>
    </source>
</evidence>
<evidence type="ECO:0000256" key="4">
    <source>
        <dbReference type="ARBA" id="ARBA00022692"/>
    </source>
</evidence>
<evidence type="ECO:0000256" key="5">
    <source>
        <dbReference type="ARBA" id="ARBA00022989"/>
    </source>
</evidence>
<gene>
    <name evidence="9" type="ORF">JKX24_25320</name>
</gene>
<sequence length="407" mass="42274">MTATRLDAVGSAPAPATHWPAIVNVLFAGIAVALHVGKATIALPELQHQFGRSLESLSWIISAFPFIGVFGGIAAGQLVRRWGDRRLLGLGLVIVSVASFAGATQHDFTGLIVTRVIEGIGFVIVVVAAPTVLTRVVAPQQRNLVFSIWSTFMPAGMAISLFFGPHFADWQQSWVAGGILTLLAALLLPFTTPRIVTTAAAATTVKLRQALASILRARQPLLLALIFTTYNLQFFAVMAFLPIFLMQRIGLTLAAAGGVSAAVIAVNILGNLFAGVLLSRGLQARTLLAIASMLMGLAGASVFLSATPNTMLVPLCLMFSGIGGMLPATILAATPAAAPQPTLIPLSLGLVMQGIYLGQVIGPIVLSTLVAYAGWTAPSFMVLAAAVLGSLLALTLTSRVKNPPGGA</sequence>
<feature type="transmembrane region" description="Helical" evidence="7">
    <location>
        <begin position="312"/>
        <end position="334"/>
    </location>
</feature>
<feature type="transmembrane region" description="Helical" evidence="7">
    <location>
        <begin position="87"/>
        <end position="106"/>
    </location>
</feature>
<feature type="transmembrane region" description="Helical" evidence="7">
    <location>
        <begin position="174"/>
        <end position="200"/>
    </location>
</feature>
<keyword evidence="6 7" id="KW-0472">Membrane</keyword>
<accession>A0A7U0RNA2</accession>
<dbReference type="PANTHER" id="PTHR42718">
    <property type="entry name" value="MAJOR FACILITATOR SUPERFAMILY MULTIDRUG TRANSPORTER MFSC"/>
    <property type="match status" value="1"/>
</dbReference>
<feature type="transmembrane region" description="Helical" evidence="7">
    <location>
        <begin position="286"/>
        <end position="306"/>
    </location>
</feature>
<reference evidence="9 10" key="1">
    <citation type="submission" date="2021-01" db="EMBL/GenBank/DDBJ databases">
        <title>Chromosome sequence of Serratia proteamaculans strain 94 rif-r, isolated from spoiled beef.</title>
        <authorList>
            <person name="Zaytseva Y.V."/>
            <person name="Iablokov S.N."/>
            <person name="Klyukina A."/>
        </authorList>
    </citation>
    <scope>NUCLEOTIDE SEQUENCE [LARGE SCALE GENOMIC DNA]</scope>
    <source>
        <strain evidence="9 10">94 rif-r</strain>
    </source>
</reference>
<feature type="transmembrane region" description="Helical" evidence="7">
    <location>
        <begin position="251"/>
        <end position="274"/>
    </location>
</feature>
<feature type="transmembrane region" description="Helical" evidence="7">
    <location>
        <begin position="56"/>
        <end position="75"/>
    </location>
</feature>
<dbReference type="EMBL" id="CP068391">
    <property type="protein sequence ID" value="QQX53431.1"/>
    <property type="molecule type" value="Genomic_DNA"/>
</dbReference>
<name>A0A7U0RNA2_SERPR</name>
<keyword evidence="4 7" id="KW-0812">Transmembrane</keyword>